<comment type="caution">
    <text evidence="1">The sequence shown here is derived from an EMBL/GenBank/DDBJ whole genome shotgun (WGS) entry which is preliminary data.</text>
</comment>
<keyword evidence="2" id="KW-1185">Reference proteome</keyword>
<dbReference type="AlphaFoldDB" id="A0A814MN15"/>
<name>A0A814MN15_9BILA</name>
<evidence type="ECO:0000313" key="1">
    <source>
        <dbReference type="EMBL" id="CAF1081678.1"/>
    </source>
</evidence>
<sequence length="114" mass="12913">MSPEHSRDLATQSLLDMQNASNIWKEFNPELFSNSIAHCGILNQFDLHIALSHILKNNTIINDFIEDLDESDEIAYHFSTVVFLERTLNVEVINLSPSLPSTSSPIPTILRNFT</sequence>
<organism evidence="1 2">
    <name type="scientific">Brachionus calyciflorus</name>
    <dbReference type="NCBI Taxonomy" id="104777"/>
    <lineage>
        <taxon>Eukaryota</taxon>
        <taxon>Metazoa</taxon>
        <taxon>Spiralia</taxon>
        <taxon>Gnathifera</taxon>
        <taxon>Rotifera</taxon>
        <taxon>Eurotatoria</taxon>
        <taxon>Monogononta</taxon>
        <taxon>Pseudotrocha</taxon>
        <taxon>Ploima</taxon>
        <taxon>Brachionidae</taxon>
        <taxon>Brachionus</taxon>
    </lineage>
</organism>
<gene>
    <name evidence="1" type="ORF">OXX778_LOCUS20222</name>
</gene>
<proteinExistence type="predicted"/>
<dbReference type="Proteomes" id="UP000663879">
    <property type="component" value="Unassembled WGS sequence"/>
</dbReference>
<accession>A0A814MN15</accession>
<reference evidence="1" key="1">
    <citation type="submission" date="2021-02" db="EMBL/GenBank/DDBJ databases">
        <authorList>
            <person name="Nowell W R."/>
        </authorList>
    </citation>
    <scope>NUCLEOTIDE SEQUENCE</scope>
    <source>
        <strain evidence="1">Ploen Becks lab</strain>
    </source>
</reference>
<evidence type="ECO:0000313" key="2">
    <source>
        <dbReference type="Proteomes" id="UP000663879"/>
    </source>
</evidence>
<protein>
    <submittedName>
        <fullName evidence="1">Uncharacterized protein</fullName>
    </submittedName>
</protein>
<dbReference type="EMBL" id="CAJNOC010006605">
    <property type="protein sequence ID" value="CAF1081678.1"/>
    <property type="molecule type" value="Genomic_DNA"/>
</dbReference>